<name>A0AA37HHG4_9HYPH</name>
<feature type="signal peptide" evidence="1">
    <location>
        <begin position="1"/>
        <end position="20"/>
    </location>
</feature>
<reference evidence="2" key="2">
    <citation type="submission" date="2021-08" db="EMBL/GenBank/DDBJ databases">
        <authorList>
            <person name="Tani A."/>
            <person name="Ola A."/>
            <person name="Ogura Y."/>
            <person name="Katsura K."/>
            <person name="Hayashi T."/>
        </authorList>
    </citation>
    <scope>NUCLEOTIDE SEQUENCE</scope>
    <source>
        <strain evidence="2">JCM 32048</strain>
    </source>
</reference>
<dbReference type="EMBL" id="BPQJ01000049">
    <property type="protein sequence ID" value="GJD65852.1"/>
    <property type="molecule type" value="Genomic_DNA"/>
</dbReference>
<protein>
    <recommendedName>
        <fullName evidence="4">Porin</fullName>
    </recommendedName>
</protein>
<evidence type="ECO:0000256" key="1">
    <source>
        <dbReference type="SAM" id="SignalP"/>
    </source>
</evidence>
<dbReference type="AlphaFoldDB" id="A0AA37HHG4"/>
<evidence type="ECO:0000313" key="2">
    <source>
        <dbReference type="EMBL" id="GJD65852.1"/>
    </source>
</evidence>
<keyword evidence="3" id="KW-1185">Reference proteome</keyword>
<evidence type="ECO:0000313" key="3">
    <source>
        <dbReference type="Proteomes" id="UP001055286"/>
    </source>
</evidence>
<feature type="chain" id="PRO_5041426282" description="Porin" evidence="1">
    <location>
        <begin position="21"/>
        <end position="86"/>
    </location>
</feature>
<reference evidence="2" key="1">
    <citation type="journal article" date="2016" name="Front. Microbiol.">
        <title>Genome Sequence of the Piezophilic, Mesophilic Sulfate-Reducing Bacterium Desulfovibrio indicus J2T.</title>
        <authorList>
            <person name="Cao J."/>
            <person name="Maignien L."/>
            <person name="Shao Z."/>
            <person name="Alain K."/>
            <person name="Jebbar M."/>
        </authorList>
    </citation>
    <scope>NUCLEOTIDE SEQUENCE</scope>
    <source>
        <strain evidence="2">JCM 32048</strain>
    </source>
</reference>
<gene>
    <name evidence="2" type="ORF">MPEAHAMD_6048</name>
</gene>
<dbReference type="RefSeq" id="WP_238193191.1">
    <property type="nucleotide sequence ID" value="NZ_BPQJ01000049.1"/>
</dbReference>
<comment type="caution">
    <text evidence="2">The sequence shown here is derived from an EMBL/GenBank/DDBJ whole genome shotgun (WGS) entry which is preliminary data.</text>
</comment>
<organism evidence="2 3">
    <name type="scientific">Methylobacterium frigidaeris</name>
    <dbReference type="NCBI Taxonomy" id="2038277"/>
    <lineage>
        <taxon>Bacteria</taxon>
        <taxon>Pseudomonadati</taxon>
        <taxon>Pseudomonadota</taxon>
        <taxon>Alphaproteobacteria</taxon>
        <taxon>Hyphomicrobiales</taxon>
        <taxon>Methylobacteriaceae</taxon>
        <taxon>Methylobacterium</taxon>
    </lineage>
</organism>
<keyword evidence="1" id="KW-0732">Signal</keyword>
<proteinExistence type="predicted"/>
<accession>A0AA37HHG4</accession>
<evidence type="ECO:0008006" key="4">
    <source>
        <dbReference type="Google" id="ProtNLM"/>
    </source>
</evidence>
<sequence length="86" mass="8746">MMYRLIVAAALLAANGSALAQQTHTIDVWGARIEVPDQGPGGLLGDGAMRGRETDIVTGATILGGSAARPLAHTAPARLGTGGQRR</sequence>
<dbReference type="Proteomes" id="UP001055286">
    <property type="component" value="Unassembled WGS sequence"/>
</dbReference>